<reference evidence="8 9" key="1">
    <citation type="submission" date="2019-03" db="EMBL/GenBank/DDBJ databases">
        <title>Genomic Encyclopedia of Type Strains, Phase IV (KMG-IV): sequencing the most valuable type-strain genomes for metagenomic binning, comparative biology and taxonomic classification.</title>
        <authorList>
            <person name="Goeker M."/>
        </authorList>
    </citation>
    <scope>NUCLEOTIDE SEQUENCE [LARGE SCALE GENOMIC DNA]</scope>
    <source>
        <strain evidence="8 9">DSM 11170</strain>
    </source>
</reference>
<dbReference type="Gene3D" id="1.10.150.20">
    <property type="entry name" value="5' to 3' exonuclease, C-terminal subdomain"/>
    <property type="match status" value="1"/>
</dbReference>
<gene>
    <name evidence="8" type="ORF">EDD73_1373</name>
</gene>
<dbReference type="Gene3D" id="1.20.1060.10">
    <property type="entry name" value="Taq DNA Polymerase, Chain T, domain 4"/>
    <property type="match status" value="1"/>
</dbReference>
<dbReference type="Gene3D" id="3.30.70.370">
    <property type="match status" value="1"/>
</dbReference>
<proteinExistence type="inferred from homology"/>
<evidence type="ECO:0000256" key="4">
    <source>
        <dbReference type="ARBA" id="ARBA00022705"/>
    </source>
</evidence>
<dbReference type="PANTHER" id="PTHR10133">
    <property type="entry name" value="DNA POLYMERASE I"/>
    <property type="match status" value="1"/>
</dbReference>
<keyword evidence="4" id="KW-0235">DNA replication</keyword>
<evidence type="ECO:0000256" key="1">
    <source>
        <dbReference type="ARBA" id="ARBA00007705"/>
    </source>
</evidence>
<dbReference type="OrthoDB" id="4053at2"/>
<evidence type="ECO:0000259" key="6">
    <source>
        <dbReference type="SMART" id="SM00474"/>
    </source>
</evidence>
<dbReference type="InterPro" id="IPR012337">
    <property type="entry name" value="RNaseH-like_sf"/>
</dbReference>
<dbReference type="GO" id="GO:0008408">
    <property type="term" value="F:3'-5' exonuclease activity"/>
    <property type="evidence" value="ECO:0007669"/>
    <property type="project" value="InterPro"/>
</dbReference>
<dbReference type="CDD" id="cd06139">
    <property type="entry name" value="DNA_polA_I_Ecoli_like_exo"/>
    <property type="match status" value="1"/>
</dbReference>
<comment type="similarity">
    <text evidence="1">Belongs to the DNA polymerase type-A family.</text>
</comment>
<dbReference type="InterPro" id="IPR002298">
    <property type="entry name" value="DNA_polymerase_A"/>
</dbReference>
<sequence length="756" mass="85719">MLNMNLQFIEEKDSQKTKRAKAAQAKKEAALHDPTWAEVWETGYITKTGKQKPGILQMNLTATDKARLLDVKKAIEAGEIGTGLDSNKTLTKTKALEIYRGLMNQRKTGILREMVEKTPTNYRLIQTVPQLRRLVEDLERETFVALDTETTGLNVYQDEIVGLSLSLPVADYHVYIPVAHKAGKQLDRDLVLEALRPMLTNPDLGKVLHNAKFDIHMLIRHGVRMKGLLHDTRIAMALLNENETSYALKNLATKYGKYFGFQEESHTFDELFGKTRFDDVALDVALVYAAKDTHLTLEFYKWQKEHLQKRDKLLQLHRDIENVLVDVCVDMEQTGLLIDREFAAEYGDELRAEIVAAEAKLKKAFGDINFNSPSQLAKVFYDDLKLPDNNKRSTDVKTLKALQGEHDGIKTLLEYRGLTKLLGTYVDALPEKIQTDGRLHGSFNQVQTVTGRFSSNDPNLQNLPPKARKLVIAPKGMLILGSDFSQIEPRILAHLSGDEHFREPYLLGQDLYSTLASRVFKVPIEECRDGSIYRKKMKIGLLAVMYGTSMFTLSQQLGISIEEAQEFIRDFFTSYPGVHKFILSVHESVKKDEFVETIDGRKRRFSGHREQAKAYDALARKICSITGTAEVPANFWKIKEIPRALKEAYQKVKGPVESVRRQSVNAIIQGTAADVMKKALLQVHAYCKSKGWELFATVHDEALMLVSDQITPAEVREIENCMLSAVDLNVPMKVDTELMKRWGEGIKKSEWFNQAA</sequence>
<dbReference type="Pfam" id="PF01612">
    <property type="entry name" value="DNA_pol_A_exo1"/>
    <property type="match status" value="1"/>
</dbReference>
<dbReference type="EC" id="2.7.7.7" evidence="2"/>
<dbReference type="Proteomes" id="UP000294813">
    <property type="component" value="Unassembled WGS sequence"/>
</dbReference>
<dbReference type="SMART" id="SM00482">
    <property type="entry name" value="POLAc"/>
    <property type="match status" value="1"/>
</dbReference>
<dbReference type="SMART" id="SM00474">
    <property type="entry name" value="35EXOc"/>
    <property type="match status" value="1"/>
</dbReference>
<dbReference type="InterPro" id="IPR043502">
    <property type="entry name" value="DNA/RNA_pol_sf"/>
</dbReference>
<feature type="domain" description="3'-5' exonuclease" evidence="6">
    <location>
        <begin position="122"/>
        <end position="312"/>
    </location>
</feature>
<protein>
    <recommendedName>
        <fullName evidence="3">DNA polymerase I</fullName>
        <ecNumber evidence="2">2.7.7.7</ecNumber>
    </recommendedName>
</protein>
<dbReference type="PRINTS" id="PR00868">
    <property type="entry name" value="DNAPOLI"/>
</dbReference>
<comment type="catalytic activity">
    <reaction evidence="5">
        <text>DNA(n) + a 2'-deoxyribonucleoside 5'-triphosphate = DNA(n+1) + diphosphate</text>
        <dbReference type="Rhea" id="RHEA:22508"/>
        <dbReference type="Rhea" id="RHEA-COMP:17339"/>
        <dbReference type="Rhea" id="RHEA-COMP:17340"/>
        <dbReference type="ChEBI" id="CHEBI:33019"/>
        <dbReference type="ChEBI" id="CHEBI:61560"/>
        <dbReference type="ChEBI" id="CHEBI:173112"/>
        <dbReference type="EC" id="2.7.7.7"/>
    </reaction>
</comment>
<dbReference type="AlphaFoldDB" id="A0A4R2RCB4"/>
<dbReference type="InterPro" id="IPR002562">
    <property type="entry name" value="3'-5'_exonuclease_dom"/>
</dbReference>
<dbReference type="GO" id="GO:0006302">
    <property type="term" value="P:double-strand break repair"/>
    <property type="evidence" value="ECO:0007669"/>
    <property type="project" value="TreeGrafter"/>
</dbReference>
<evidence type="ECO:0000256" key="3">
    <source>
        <dbReference type="ARBA" id="ARBA00020311"/>
    </source>
</evidence>
<dbReference type="GO" id="GO:0003677">
    <property type="term" value="F:DNA binding"/>
    <property type="evidence" value="ECO:0007669"/>
    <property type="project" value="InterPro"/>
</dbReference>
<dbReference type="SUPFAM" id="SSF56672">
    <property type="entry name" value="DNA/RNA polymerases"/>
    <property type="match status" value="1"/>
</dbReference>
<name>A0A4R2RCB4_9FIRM</name>
<evidence type="ECO:0000256" key="5">
    <source>
        <dbReference type="ARBA" id="ARBA00049244"/>
    </source>
</evidence>
<organism evidence="8 9">
    <name type="scientific">Heliophilum fasciatum</name>
    <dbReference type="NCBI Taxonomy" id="35700"/>
    <lineage>
        <taxon>Bacteria</taxon>
        <taxon>Bacillati</taxon>
        <taxon>Bacillota</taxon>
        <taxon>Clostridia</taxon>
        <taxon>Eubacteriales</taxon>
        <taxon>Heliobacteriaceae</taxon>
        <taxon>Heliophilum</taxon>
    </lineage>
</organism>
<dbReference type="Gene3D" id="3.30.420.10">
    <property type="entry name" value="Ribonuclease H-like superfamily/Ribonuclease H"/>
    <property type="match status" value="1"/>
</dbReference>
<dbReference type="GO" id="GO:0006261">
    <property type="term" value="P:DNA-templated DNA replication"/>
    <property type="evidence" value="ECO:0007669"/>
    <property type="project" value="InterPro"/>
</dbReference>
<evidence type="ECO:0000259" key="7">
    <source>
        <dbReference type="SMART" id="SM00482"/>
    </source>
</evidence>
<dbReference type="Pfam" id="PF00476">
    <property type="entry name" value="DNA_pol_A"/>
    <property type="match status" value="1"/>
</dbReference>
<evidence type="ECO:0000256" key="2">
    <source>
        <dbReference type="ARBA" id="ARBA00012417"/>
    </source>
</evidence>
<comment type="caution">
    <text evidence="8">The sequence shown here is derived from an EMBL/GenBank/DDBJ whole genome shotgun (WGS) entry which is preliminary data.</text>
</comment>
<dbReference type="SUPFAM" id="SSF53098">
    <property type="entry name" value="Ribonuclease H-like"/>
    <property type="match status" value="1"/>
</dbReference>
<dbReference type="InterPro" id="IPR036397">
    <property type="entry name" value="RNaseH_sf"/>
</dbReference>
<keyword evidence="9" id="KW-1185">Reference proteome</keyword>
<evidence type="ECO:0000313" key="8">
    <source>
        <dbReference type="EMBL" id="TCP60443.1"/>
    </source>
</evidence>
<dbReference type="EMBL" id="SLXT01000037">
    <property type="protein sequence ID" value="TCP60443.1"/>
    <property type="molecule type" value="Genomic_DNA"/>
</dbReference>
<dbReference type="PANTHER" id="PTHR10133:SF27">
    <property type="entry name" value="DNA POLYMERASE NU"/>
    <property type="match status" value="1"/>
</dbReference>
<feature type="domain" description="DNA-directed DNA polymerase family A palm" evidence="7">
    <location>
        <begin position="466"/>
        <end position="710"/>
    </location>
</feature>
<dbReference type="GO" id="GO:0003887">
    <property type="term" value="F:DNA-directed DNA polymerase activity"/>
    <property type="evidence" value="ECO:0007669"/>
    <property type="project" value="UniProtKB-EC"/>
</dbReference>
<accession>A0A4R2RCB4</accession>
<evidence type="ECO:0000313" key="9">
    <source>
        <dbReference type="Proteomes" id="UP000294813"/>
    </source>
</evidence>
<dbReference type="InterPro" id="IPR001098">
    <property type="entry name" value="DNA-dir_DNA_pol_A_palm_dom"/>
</dbReference>